<evidence type="ECO:0000256" key="1">
    <source>
        <dbReference type="SAM" id="MobiDB-lite"/>
    </source>
</evidence>
<dbReference type="AlphaFoldDB" id="A0A2R4T4D2"/>
<dbReference type="GeneID" id="55657428"/>
<dbReference type="KEGG" id="slk:SLUN_19435"/>
<feature type="compositionally biased region" description="Low complexity" evidence="1">
    <location>
        <begin position="349"/>
        <end position="375"/>
    </location>
</feature>
<proteinExistence type="predicted"/>
<dbReference type="EMBL" id="CP026304">
    <property type="protein sequence ID" value="AVZ74010.1"/>
    <property type="molecule type" value="Genomic_DNA"/>
</dbReference>
<dbReference type="Proteomes" id="UP000244201">
    <property type="component" value="Chromosome"/>
</dbReference>
<feature type="region of interest" description="Disordered" evidence="1">
    <location>
        <begin position="315"/>
        <end position="375"/>
    </location>
</feature>
<feature type="region of interest" description="Disordered" evidence="1">
    <location>
        <begin position="61"/>
        <end position="82"/>
    </location>
</feature>
<evidence type="ECO:0000313" key="2">
    <source>
        <dbReference type="EMBL" id="AVZ74010.1"/>
    </source>
</evidence>
<sequence>MSVTELRRESGETYAEGLARAARIEAETDALRAKTESDRRRQALVDEKAAAKAQADIEASLAEAADEKRRRDEARRESAEAKARAAKSAETWKKAAKSIAAVCVLVSLPLQIMAFWDPHAWFLVAAPFVLEGVAWALLTGAQAAIDDGRPSWHYRLGALIQALIAAGINYAHGSETYGIATGIGGALCSVIGPMIWDLHEHGRIAKREGHIPRSVRRAEARAAKREAKRIDAVNEARAVRDKDVWERALDLAAALAEQTPSESTYRRAWTEIHGAEVGQTAERIAHTRAAKRAVRLAQNGPLEKPEKDAIAQVDSQLTSEDGKSAKGPKQPGEDGRKRNGGTPPRRRPGTTLYSSAARSQMRATARARTTAETSA</sequence>
<name>A0A2R4T4D2_9ACTN</name>
<dbReference type="OrthoDB" id="3869421at2"/>
<reference evidence="2 3" key="1">
    <citation type="submission" date="2018-01" db="EMBL/GenBank/DDBJ databases">
        <title>Complete genome sequence of Streptomyces lunaelactis MM109T, a Ferroverdin A producer isolated from cave moonmilk deposits.</title>
        <authorList>
            <person name="Naome A."/>
            <person name="Martinet L."/>
            <person name="Maciejewska M."/>
            <person name="Anderssen S."/>
            <person name="Adam D."/>
            <person name="Tenconi E."/>
            <person name="Deflandre B."/>
            <person name="Arguelles-Arias A."/>
            <person name="Calusinska M."/>
            <person name="Copieters W."/>
            <person name="Karim L."/>
            <person name="Hanikenne M."/>
            <person name="Baurain D."/>
            <person name="van Wezel G."/>
            <person name="Smargiasso N."/>
            <person name="de Pauw E."/>
            <person name="Delfosse P."/>
            <person name="Rigali S."/>
        </authorList>
    </citation>
    <scope>NUCLEOTIDE SEQUENCE [LARGE SCALE GENOMIC DNA]</scope>
    <source>
        <strain evidence="2 3">MM109</strain>
    </source>
</reference>
<evidence type="ECO:0008006" key="4">
    <source>
        <dbReference type="Google" id="ProtNLM"/>
    </source>
</evidence>
<feature type="compositionally biased region" description="Basic and acidic residues" evidence="1">
    <location>
        <begin position="65"/>
        <end position="82"/>
    </location>
</feature>
<evidence type="ECO:0000313" key="3">
    <source>
        <dbReference type="Proteomes" id="UP000244201"/>
    </source>
</evidence>
<keyword evidence="3" id="KW-1185">Reference proteome</keyword>
<dbReference type="RefSeq" id="WP_108150073.1">
    <property type="nucleotide sequence ID" value="NZ_CP026304.1"/>
</dbReference>
<organism evidence="2 3">
    <name type="scientific">Streptomyces lunaelactis</name>
    <dbReference type="NCBI Taxonomy" id="1535768"/>
    <lineage>
        <taxon>Bacteria</taxon>
        <taxon>Bacillati</taxon>
        <taxon>Actinomycetota</taxon>
        <taxon>Actinomycetes</taxon>
        <taxon>Kitasatosporales</taxon>
        <taxon>Streptomycetaceae</taxon>
        <taxon>Streptomyces</taxon>
    </lineage>
</organism>
<protein>
    <recommendedName>
        <fullName evidence="4">DUF2637 domain-containing protein</fullName>
    </recommendedName>
</protein>
<accession>A0A2R4T4D2</accession>
<gene>
    <name evidence="2" type="ORF">SLUN_19435</name>
</gene>